<keyword evidence="2" id="KW-1185">Reference proteome</keyword>
<name>A0ABM3PZ98_ACIJB</name>
<dbReference type="GeneID" id="128315209"/>
<feature type="compositionally biased region" description="Pro residues" evidence="1">
    <location>
        <begin position="66"/>
        <end position="77"/>
    </location>
</feature>
<gene>
    <name evidence="3" type="primary">LOC128315209</name>
</gene>
<feature type="compositionally biased region" description="Basic and acidic residues" evidence="1">
    <location>
        <begin position="121"/>
        <end position="131"/>
    </location>
</feature>
<protein>
    <submittedName>
        <fullName evidence="3">Translation initiation factor IF-2-like</fullName>
    </submittedName>
</protein>
<dbReference type="RefSeq" id="XP_053076996.1">
    <property type="nucleotide sequence ID" value="XM_053221021.1"/>
</dbReference>
<sequence length="209" mass="21084">MPAATAWPAQIRAPSPVPEGSSPSRRRPRMSGLPLPRPGPLAARLCGLLCAGSSRSATGARSSTPRPRPLLPPPPAQLPRAGPATPGAGRSRAHVRSAYLGGGGGGLGGCYRGGCSARNGEQRLGRGRDSADGGGADPPRPCAPGLASSAPGPAPDTAQAWARVPNQLPARTITFLRPQCPPRTRVPAGVCGHAWVLRAPGHGAGEAWG</sequence>
<reference evidence="3" key="1">
    <citation type="submission" date="2025-08" db="UniProtKB">
        <authorList>
            <consortium name="RefSeq"/>
        </authorList>
    </citation>
    <scope>IDENTIFICATION</scope>
    <source>
        <tissue evidence="3">Blood</tissue>
    </source>
</reference>
<feature type="region of interest" description="Disordered" evidence="1">
    <location>
        <begin position="1"/>
        <end position="38"/>
    </location>
</feature>
<evidence type="ECO:0000313" key="2">
    <source>
        <dbReference type="Proteomes" id="UP001652583"/>
    </source>
</evidence>
<feature type="region of interest" description="Disordered" evidence="1">
    <location>
        <begin position="121"/>
        <end position="157"/>
    </location>
</feature>
<evidence type="ECO:0000313" key="3">
    <source>
        <dbReference type="RefSeq" id="XP_053076996.1"/>
    </source>
</evidence>
<proteinExistence type="predicted"/>
<dbReference type="Proteomes" id="UP001652583">
    <property type="component" value="Chromosome A1"/>
</dbReference>
<organism evidence="2 3">
    <name type="scientific">Acinonyx jubatus</name>
    <name type="common">Cheetah</name>
    <dbReference type="NCBI Taxonomy" id="32536"/>
    <lineage>
        <taxon>Eukaryota</taxon>
        <taxon>Metazoa</taxon>
        <taxon>Chordata</taxon>
        <taxon>Craniata</taxon>
        <taxon>Vertebrata</taxon>
        <taxon>Euteleostomi</taxon>
        <taxon>Mammalia</taxon>
        <taxon>Eutheria</taxon>
        <taxon>Laurasiatheria</taxon>
        <taxon>Carnivora</taxon>
        <taxon>Feliformia</taxon>
        <taxon>Felidae</taxon>
        <taxon>Felinae</taxon>
        <taxon>Acinonyx</taxon>
    </lineage>
</organism>
<feature type="region of interest" description="Disordered" evidence="1">
    <location>
        <begin position="54"/>
        <end position="93"/>
    </location>
</feature>
<accession>A0ABM3PZ98</accession>
<evidence type="ECO:0000256" key="1">
    <source>
        <dbReference type="SAM" id="MobiDB-lite"/>
    </source>
</evidence>
<feature type="compositionally biased region" description="Low complexity" evidence="1">
    <location>
        <begin position="54"/>
        <end position="65"/>
    </location>
</feature>